<evidence type="ECO:0008006" key="3">
    <source>
        <dbReference type="Google" id="ProtNLM"/>
    </source>
</evidence>
<gene>
    <name evidence="2" type="ORF">WDJ50_03750</name>
</gene>
<reference evidence="2" key="1">
    <citation type="submission" date="2024-03" db="EMBL/GenBank/DDBJ databases">
        <title>Deinococcus weizhi sp. nov., isolated from human skin.</title>
        <authorList>
            <person name="Wei Z."/>
            <person name="Tian F."/>
            <person name="Yang C."/>
            <person name="Xin L.T."/>
            <person name="Wen Z.J."/>
            <person name="Lan K.C."/>
            <person name="Yu L."/>
            <person name="Zhe W."/>
            <person name="Dan F.D."/>
            <person name="Jun W."/>
            <person name="Rui Z."/>
            <person name="Yong X.J."/>
            <person name="Ting Y."/>
            <person name="Wei X."/>
            <person name="Xu Z.G."/>
            <person name="Xin Z."/>
            <person name="Dong F.G."/>
            <person name="Ni X.M."/>
            <person name="Zheng M.G."/>
            <person name="Chun Y."/>
            <person name="Qian W.X."/>
        </authorList>
    </citation>
    <scope>NUCLEOTIDE SEQUENCE</scope>
    <source>
        <strain evidence="2">VB142</strain>
    </source>
</reference>
<proteinExistence type="predicted"/>
<feature type="region of interest" description="Disordered" evidence="1">
    <location>
        <begin position="252"/>
        <end position="298"/>
    </location>
</feature>
<accession>A0AAU6Q4S1</accession>
<sequence length="634" mass="67437">MKSIGPYVVLREASAGRSAPGEAGRGDWATTPRRRAPRTLRAADRLTGLPVLLHPLDAIAPVPSLPEHPRLLPFTDMAVEMARAYLVTELPPQTVPAQDPLQAARAALEVLEFLHGQGLTHGSLDAAQFWTVDGKVRVSGAGLPRPGLRPTPADDLRDLANALEDLGGLPSLLAVLRTAGEGLKAGELLELLNVGLTQEQLAEALEHMPMLSATGTSAATDDMVVPIPFDSDEEIVLGGALADEILGLKPASEASAQTPDADEATEPDTDVQAPESQEEASHGPVNDEAPAPAPVTFPLRPASSASVLVADKEAGALPEIGEFQRLAPRDSSAASHSPAAEPPPAGSVPVALPGERPRLIRRAARQASERLKADNRRRLDISALRRQRTAATIEQLQGEGHTDPATLDTLAPAEVPGAPSLTAPSPQERRRLEQQAWEEQVALDAQLAAARRAREEQRRAESIFPAAQGLSVAPSDIAEVQRLSPSKPVNAPRAQKRRLAPIRMSWGKDGERRVVRPLGPREELLRWLLPTLGVLVVAFAAAAVPRALRPAPAPCCEVQFRLTGADNQRARLTLLQAPETTGWQLGRKLGEVPGTVQLPAPGTYRIKVNADGYAPARVNVTVPTRDPVTVNLGE</sequence>
<dbReference type="EMBL" id="CP149782">
    <property type="protein sequence ID" value="WYF45250.1"/>
    <property type="molecule type" value="Genomic_DNA"/>
</dbReference>
<dbReference type="RefSeq" id="WP_339096446.1">
    <property type="nucleotide sequence ID" value="NZ_CP149782.1"/>
</dbReference>
<evidence type="ECO:0000313" key="2">
    <source>
        <dbReference type="EMBL" id="WYF45250.1"/>
    </source>
</evidence>
<feature type="compositionally biased region" description="Acidic residues" evidence="1">
    <location>
        <begin position="260"/>
        <end position="269"/>
    </location>
</feature>
<name>A0AAU6Q4S1_9DEIO</name>
<feature type="region of interest" description="Disordered" evidence="1">
    <location>
        <begin position="327"/>
        <end position="352"/>
    </location>
</feature>
<feature type="region of interest" description="Disordered" evidence="1">
    <location>
        <begin position="392"/>
        <end position="428"/>
    </location>
</feature>
<dbReference type="Gene3D" id="2.60.40.1120">
    <property type="entry name" value="Carboxypeptidase-like, regulatory domain"/>
    <property type="match status" value="1"/>
</dbReference>
<organism evidence="2">
    <name type="scientific">Deinococcus sp. VB142</name>
    <dbReference type="NCBI Taxonomy" id="3112952"/>
    <lineage>
        <taxon>Bacteria</taxon>
        <taxon>Thermotogati</taxon>
        <taxon>Deinococcota</taxon>
        <taxon>Deinococci</taxon>
        <taxon>Deinococcales</taxon>
        <taxon>Deinococcaceae</taxon>
        <taxon>Deinococcus</taxon>
    </lineage>
</organism>
<feature type="region of interest" description="Disordered" evidence="1">
    <location>
        <begin position="15"/>
        <end position="36"/>
    </location>
</feature>
<feature type="compositionally biased region" description="Low complexity" evidence="1">
    <location>
        <begin position="329"/>
        <end position="339"/>
    </location>
</feature>
<protein>
    <recommendedName>
        <fullName evidence="3">PEGA domain-containing protein</fullName>
    </recommendedName>
</protein>
<evidence type="ECO:0000256" key="1">
    <source>
        <dbReference type="SAM" id="MobiDB-lite"/>
    </source>
</evidence>
<dbReference type="AlphaFoldDB" id="A0AAU6Q4S1"/>